<gene>
    <name evidence="6" type="ORF">ABMA28_017205</name>
</gene>
<dbReference type="AlphaFoldDB" id="A0ABD0S2E3"/>
<dbReference type="Pfam" id="PF00201">
    <property type="entry name" value="UDPGT"/>
    <property type="match status" value="1"/>
</dbReference>
<comment type="caution">
    <text evidence="6">The sequence shown here is derived from an EMBL/GenBank/DDBJ whole genome shotgun (WGS) entry which is preliminary data.</text>
</comment>
<evidence type="ECO:0000256" key="1">
    <source>
        <dbReference type="ARBA" id="ARBA00009995"/>
    </source>
</evidence>
<protein>
    <recommendedName>
        <fullName evidence="8">Glucuronosyltransferase</fullName>
    </recommendedName>
</protein>
<accession>A0ABD0S2E3</accession>
<dbReference type="PANTHER" id="PTHR48043">
    <property type="entry name" value="EG:EG0003.4 PROTEIN-RELATED"/>
    <property type="match status" value="1"/>
</dbReference>
<dbReference type="Proteomes" id="UP001549921">
    <property type="component" value="Unassembled WGS sequence"/>
</dbReference>
<feature type="chain" id="PRO_5044879315" description="Glucuronosyltransferase" evidence="5">
    <location>
        <begin position="18"/>
        <end position="511"/>
    </location>
</feature>
<dbReference type="FunFam" id="3.40.50.2000:FF:000050">
    <property type="entry name" value="UDP-glucuronosyltransferase"/>
    <property type="match status" value="1"/>
</dbReference>
<evidence type="ECO:0000256" key="2">
    <source>
        <dbReference type="ARBA" id="ARBA00022676"/>
    </source>
</evidence>
<evidence type="ECO:0000256" key="3">
    <source>
        <dbReference type="ARBA" id="ARBA00022679"/>
    </source>
</evidence>
<keyword evidence="2" id="KW-0328">Glycosyltransferase</keyword>
<keyword evidence="5" id="KW-0732">Signal</keyword>
<dbReference type="PANTHER" id="PTHR48043:SF114">
    <property type="entry name" value="IP04436P-RELATED"/>
    <property type="match status" value="1"/>
</dbReference>
<evidence type="ECO:0000313" key="6">
    <source>
        <dbReference type="EMBL" id="KAL0803326.1"/>
    </source>
</evidence>
<proteinExistence type="inferred from homology"/>
<dbReference type="Gene3D" id="3.40.50.2000">
    <property type="entry name" value="Glycogen Phosphorylase B"/>
    <property type="match status" value="2"/>
</dbReference>
<sequence length="511" mass="57180">MYSSLFLLVACASQVWAHHILCVLPVPSRSHNHLAKGIVDSLLDAGHEVTWATPYPQKTTKKNLKQIDLSAAQKLTDGIDMSKDSNRKQGPSFVKTFSRNISTVVMESQELRDAVVNVQYDAVVTEWFFSDFEAGFAAVQKVPWILLSGVTMHPHMEMLLDEVRSIPTHPLMFHDFDVPMSLWERLTNSFVFGLMSISNWVDYYSDEAFYQAHFGPLAKARGQTLPPYSEALHNVSILLVNSDPSIDAPRSLPPNVVYVAGYHIEANPAPLPQDLQTLLDSSPKGVVYFSMGSVLKSSLFPEKFIRELLKVLGELPYTVLWKFEKELTGVPKNVHVRAWFPQASILAHPNIKVFITHGGLLSTLEATNAGVALLAVPVFGDQPSNAARAVRAGVARKVDFSYNMAEELKKELNEMLSNDKYQKRAKYVSKLFRNRPVAPSKLVSHYIEVAIESKGAYHLRSPSKLYAWYERWMLDQLAVLAAILYLIVKVLKTVLGAVKSKVVGSKKQKKS</sequence>
<evidence type="ECO:0000256" key="4">
    <source>
        <dbReference type="SAM" id="Phobius"/>
    </source>
</evidence>
<name>A0ABD0S2E3_LOXSC</name>
<dbReference type="GO" id="GO:0016757">
    <property type="term" value="F:glycosyltransferase activity"/>
    <property type="evidence" value="ECO:0007669"/>
    <property type="project" value="UniProtKB-KW"/>
</dbReference>
<comment type="similarity">
    <text evidence="1">Belongs to the UDP-glycosyltransferase family.</text>
</comment>
<evidence type="ECO:0008006" key="8">
    <source>
        <dbReference type="Google" id="ProtNLM"/>
    </source>
</evidence>
<feature type="signal peptide" evidence="5">
    <location>
        <begin position="1"/>
        <end position="17"/>
    </location>
</feature>
<dbReference type="InterPro" id="IPR050271">
    <property type="entry name" value="UDP-glycosyltransferase"/>
</dbReference>
<dbReference type="SUPFAM" id="SSF53756">
    <property type="entry name" value="UDP-Glycosyltransferase/glycogen phosphorylase"/>
    <property type="match status" value="1"/>
</dbReference>
<dbReference type="CDD" id="cd03784">
    <property type="entry name" value="GT1_Gtf-like"/>
    <property type="match status" value="1"/>
</dbReference>
<organism evidence="6 7">
    <name type="scientific">Loxostege sticticalis</name>
    <name type="common">Beet webworm moth</name>
    <dbReference type="NCBI Taxonomy" id="481309"/>
    <lineage>
        <taxon>Eukaryota</taxon>
        <taxon>Metazoa</taxon>
        <taxon>Ecdysozoa</taxon>
        <taxon>Arthropoda</taxon>
        <taxon>Hexapoda</taxon>
        <taxon>Insecta</taxon>
        <taxon>Pterygota</taxon>
        <taxon>Neoptera</taxon>
        <taxon>Endopterygota</taxon>
        <taxon>Lepidoptera</taxon>
        <taxon>Glossata</taxon>
        <taxon>Ditrysia</taxon>
        <taxon>Pyraloidea</taxon>
        <taxon>Crambidae</taxon>
        <taxon>Pyraustinae</taxon>
        <taxon>Loxostege</taxon>
    </lineage>
</organism>
<evidence type="ECO:0000256" key="5">
    <source>
        <dbReference type="SAM" id="SignalP"/>
    </source>
</evidence>
<keyword evidence="3" id="KW-0808">Transferase</keyword>
<dbReference type="EMBL" id="JBEDNZ010000042">
    <property type="protein sequence ID" value="KAL0803326.1"/>
    <property type="molecule type" value="Genomic_DNA"/>
</dbReference>
<evidence type="ECO:0000313" key="7">
    <source>
        <dbReference type="Proteomes" id="UP001549921"/>
    </source>
</evidence>
<keyword evidence="4" id="KW-0472">Membrane</keyword>
<keyword evidence="4" id="KW-0812">Transmembrane</keyword>
<reference evidence="6 7" key="1">
    <citation type="submission" date="2024-06" db="EMBL/GenBank/DDBJ databases">
        <title>A chromosome-level genome assembly of beet webworm, Loxostege sticticalis.</title>
        <authorList>
            <person name="Zhang Y."/>
        </authorList>
    </citation>
    <scope>NUCLEOTIDE SEQUENCE [LARGE SCALE GENOMIC DNA]</scope>
    <source>
        <strain evidence="6">AQ028</strain>
        <tissue evidence="6">Male pupae</tissue>
    </source>
</reference>
<dbReference type="InterPro" id="IPR002213">
    <property type="entry name" value="UDP_glucos_trans"/>
</dbReference>
<keyword evidence="4" id="KW-1133">Transmembrane helix</keyword>
<feature type="transmembrane region" description="Helical" evidence="4">
    <location>
        <begin position="472"/>
        <end position="491"/>
    </location>
</feature>